<proteinExistence type="predicted"/>
<gene>
    <name evidence="1" type="ORF">CO057_01625</name>
</gene>
<accession>A0A2M8EPM2</accession>
<protein>
    <submittedName>
        <fullName evidence="1">Uncharacterized protein</fullName>
    </submittedName>
</protein>
<name>A0A2M8EPM2_9BACT</name>
<dbReference type="EMBL" id="PFSI01000024">
    <property type="protein sequence ID" value="PJC24688.1"/>
    <property type="molecule type" value="Genomic_DNA"/>
</dbReference>
<reference evidence="2" key="1">
    <citation type="submission" date="2017-09" db="EMBL/GenBank/DDBJ databases">
        <title>Depth-based differentiation of microbial function through sediment-hosted aquifers and enrichment of novel symbionts in the deep terrestrial subsurface.</title>
        <authorList>
            <person name="Probst A.J."/>
            <person name="Ladd B."/>
            <person name="Jarett J.K."/>
            <person name="Geller-Mcgrath D.E."/>
            <person name="Sieber C.M.K."/>
            <person name="Emerson J.B."/>
            <person name="Anantharaman K."/>
            <person name="Thomas B.C."/>
            <person name="Malmstrom R."/>
            <person name="Stieglmeier M."/>
            <person name="Klingl A."/>
            <person name="Woyke T."/>
            <person name="Ryan C.M."/>
            <person name="Banfield J.F."/>
        </authorList>
    </citation>
    <scope>NUCLEOTIDE SEQUENCE [LARGE SCALE GENOMIC DNA]</scope>
</reference>
<evidence type="ECO:0000313" key="1">
    <source>
        <dbReference type="EMBL" id="PJC24688.1"/>
    </source>
</evidence>
<organism evidence="1 2">
    <name type="scientific">Candidatus Uhrbacteria bacterium CG_4_9_14_0_2_um_filter_41_50</name>
    <dbReference type="NCBI Taxonomy" id="1975031"/>
    <lineage>
        <taxon>Bacteria</taxon>
        <taxon>Candidatus Uhriibacteriota</taxon>
    </lineage>
</organism>
<sequence length="93" mass="10407">MSGSGEVPDASKIVQANTKHSWGNMARVKWLEYGLADWTEKVLALQASAGSGGKIDLDQFLRWTRNRASNTLELDTLYEFMIKPYVGQACNRL</sequence>
<evidence type="ECO:0000313" key="2">
    <source>
        <dbReference type="Proteomes" id="UP000230251"/>
    </source>
</evidence>
<dbReference type="AlphaFoldDB" id="A0A2M8EPM2"/>
<dbReference type="Proteomes" id="UP000230251">
    <property type="component" value="Unassembled WGS sequence"/>
</dbReference>
<comment type="caution">
    <text evidence="1">The sequence shown here is derived from an EMBL/GenBank/DDBJ whole genome shotgun (WGS) entry which is preliminary data.</text>
</comment>